<keyword evidence="2" id="KW-0496">Mitochondrion</keyword>
<evidence type="ECO:0000256" key="2">
    <source>
        <dbReference type="ARBA" id="ARBA00023128"/>
    </source>
</evidence>
<dbReference type="PANTHER" id="PTHR28133">
    <property type="entry name" value="REQUIRED FOR RESPIRATORY GROWTH PROTEIN 7, MITOCHONDRIAL"/>
    <property type="match status" value="1"/>
</dbReference>
<dbReference type="EMBL" id="CH476618">
    <property type="protein sequence ID" value="EEP81654.1"/>
    <property type="molecule type" value="Genomic_DNA"/>
</dbReference>
<gene>
    <name evidence="4" type="ORF">UREG_06519</name>
</gene>
<evidence type="ECO:0000313" key="5">
    <source>
        <dbReference type="Proteomes" id="UP000002058"/>
    </source>
</evidence>
<evidence type="ECO:0000256" key="1">
    <source>
        <dbReference type="ARBA" id="ARBA00004173"/>
    </source>
</evidence>
<dbReference type="Pfam" id="PF10356">
    <property type="entry name" value="RRG7"/>
    <property type="match status" value="1"/>
</dbReference>
<dbReference type="Gene3D" id="3.40.1350.10">
    <property type="match status" value="1"/>
</dbReference>
<dbReference type="GeneID" id="8442626"/>
<dbReference type="InterPro" id="IPR011856">
    <property type="entry name" value="tRNA_endonuc-like_dom_sf"/>
</dbReference>
<comment type="subcellular location">
    <subcellularLocation>
        <location evidence="1">Mitochondrion</location>
    </subcellularLocation>
</comment>
<evidence type="ECO:0000313" key="4">
    <source>
        <dbReference type="EMBL" id="EEP81654.1"/>
    </source>
</evidence>
<dbReference type="InParanoid" id="C4JVC7"/>
<reference evidence="5" key="1">
    <citation type="journal article" date="2009" name="Genome Res.">
        <title>Comparative genomic analyses of the human fungal pathogens Coccidioides and their relatives.</title>
        <authorList>
            <person name="Sharpton T.J."/>
            <person name="Stajich J.E."/>
            <person name="Rounsley S.D."/>
            <person name="Gardner M.J."/>
            <person name="Wortman J.R."/>
            <person name="Jordar V.S."/>
            <person name="Maiti R."/>
            <person name="Kodira C.D."/>
            <person name="Neafsey D.E."/>
            <person name="Zeng Q."/>
            <person name="Hung C.-Y."/>
            <person name="McMahan C."/>
            <person name="Muszewska A."/>
            <person name="Grynberg M."/>
            <person name="Mandel M.A."/>
            <person name="Kellner E.M."/>
            <person name="Barker B.M."/>
            <person name="Galgiani J.N."/>
            <person name="Orbach M.J."/>
            <person name="Kirkland T.N."/>
            <person name="Cole G.T."/>
            <person name="Henn M.R."/>
            <person name="Birren B.W."/>
            <person name="Taylor J.W."/>
        </authorList>
    </citation>
    <scope>NUCLEOTIDE SEQUENCE [LARGE SCALE GENOMIC DNA]</scope>
    <source>
        <strain evidence="5">UAMH 1704</strain>
    </source>
</reference>
<dbReference type="PANTHER" id="PTHR28133:SF1">
    <property type="entry name" value="REQUIRED FOR RESPIRATORY GROWTH PROTEIN 7, MITOCHONDRIAL"/>
    <property type="match status" value="1"/>
</dbReference>
<dbReference type="GO" id="GO:0006302">
    <property type="term" value="P:double-strand break repair"/>
    <property type="evidence" value="ECO:0007669"/>
    <property type="project" value="UniProtKB-ARBA"/>
</dbReference>
<protein>
    <recommendedName>
        <fullName evidence="6">Restriction endonuclease type IV Mrr domain-containing protein</fullName>
    </recommendedName>
</protein>
<name>C4JVC7_UNCRE</name>
<organism evidence="4 5">
    <name type="scientific">Uncinocarpus reesii (strain UAMH 1704)</name>
    <dbReference type="NCBI Taxonomy" id="336963"/>
    <lineage>
        <taxon>Eukaryota</taxon>
        <taxon>Fungi</taxon>
        <taxon>Dikarya</taxon>
        <taxon>Ascomycota</taxon>
        <taxon>Pezizomycotina</taxon>
        <taxon>Eurotiomycetes</taxon>
        <taxon>Eurotiomycetidae</taxon>
        <taxon>Onygenales</taxon>
        <taxon>Onygenaceae</taxon>
        <taxon>Uncinocarpus</taxon>
    </lineage>
</organism>
<dbReference type="eggNOG" id="ENOG502S6ZS">
    <property type="taxonomic scope" value="Eukaryota"/>
</dbReference>
<evidence type="ECO:0000256" key="3">
    <source>
        <dbReference type="SAM" id="MobiDB-lite"/>
    </source>
</evidence>
<dbReference type="GO" id="GO:0003676">
    <property type="term" value="F:nucleic acid binding"/>
    <property type="evidence" value="ECO:0007669"/>
    <property type="project" value="InterPro"/>
</dbReference>
<dbReference type="InterPro" id="IPR018828">
    <property type="entry name" value="RRG7"/>
</dbReference>
<evidence type="ECO:0008006" key="6">
    <source>
        <dbReference type="Google" id="ProtNLM"/>
    </source>
</evidence>
<dbReference type="HOGENOM" id="CLU_1518977_0_0_1"/>
<dbReference type="SUPFAM" id="SSF52980">
    <property type="entry name" value="Restriction endonuclease-like"/>
    <property type="match status" value="1"/>
</dbReference>
<dbReference type="AlphaFoldDB" id="C4JVC7"/>
<dbReference type="InterPro" id="IPR011335">
    <property type="entry name" value="Restrct_endonuc-II-like"/>
</dbReference>
<proteinExistence type="predicted"/>
<dbReference type="OrthoDB" id="20734at2759"/>
<accession>C4JVC7</accession>
<dbReference type="KEGG" id="ure:UREG_06519"/>
<dbReference type="Proteomes" id="UP000002058">
    <property type="component" value="Unassembled WGS sequence"/>
</dbReference>
<dbReference type="GO" id="GO:0005739">
    <property type="term" value="C:mitochondrion"/>
    <property type="evidence" value="ECO:0007669"/>
    <property type="project" value="UniProtKB-SubCell"/>
</dbReference>
<sequence length="177" mass="19407">MRPSRQLQPIYSRLSHYIRRAPCTPILRWISSNKPSSLPTPPPAPTSQHNDLPSFLAYATRTSLSPSSTTYVGTHYEYTVLHALRSHSLNLTRIGGRADSGIDLVGTWHLPSHAHPLRVIVQCKAFRNKLGPNLIRELEGTFAGAPSAGGDQGSERCVGEKQVSADVDPSGRGRWCD</sequence>
<keyword evidence="5" id="KW-1185">Reference proteome</keyword>
<dbReference type="RefSeq" id="XP_002583552.1">
    <property type="nucleotide sequence ID" value="XM_002583506.1"/>
</dbReference>
<dbReference type="FunCoup" id="C4JVC7">
    <property type="interactions" value="30"/>
</dbReference>
<feature type="region of interest" description="Disordered" evidence="3">
    <location>
        <begin position="145"/>
        <end position="177"/>
    </location>
</feature>
<dbReference type="VEuPathDB" id="FungiDB:UREG_06519"/>